<protein>
    <submittedName>
        <fullName evidence="2">Uncharacterized protein</fullName>
    </submittedName>
</protein>
<reference evidence="2 3" key="1">
    <citation type="submission" date="2023-08" db="EMBL/GenBank/DDBJ databases">
        <title>Black Yeasts Isolated from many extreme environments.</title>
        <authorList>
            <person name="Coleine C."/>
            <person name="Stajich J.E."/>
            <person name="Selbmann L."/>
        </authorList>
    </citation>
    <scope>NUCLEOTIDE SEQUENCE [LARGE SCALE GENOMIC DNA]</scope>
    <source>
        <strain evidence="2 3">CCFEE 5792</strain>
    </source>
</reference>
<dbReference type="EMBL" id="JAVRRD010000016">
    <property type="protein sequence ID" value="KAK5050941.1"/>
    <property type="molecule type" value="Genomic_DNA"/>
</dbReference>
<gene>
    <name evidence="2" type="ORF">LTR84_003500</name>
</gene>
<accession>A0AAV9NAV3</accession>
<proteinExistence type="predicted"/>
<name>A0AAV9NAV3_9EURO</name>
<feature type="compositionally biased region" description="Basic and acidic residues" evidence="1">
    <location>
        <begin position="240"/>
        <end position="250"/>
    </location>
</feature>
<dbReference type="Proteomes" id="UP001358417">
    <property type="component" value="Unassembled WGS sequence"/>
</dbReference>
<evidence type="ECO:0000256" key="1">
    <source>
        <dbReference type="SAM" id="MobiDB-lite"/>
    </source>
</evidence>
<feature type="region of interest" description="Disordered" evidence="1">
    <location>
        <begin position="181"/>
        <end position="262"/>
    </location>
</feature>
<dbReference type="RefSeq" id="XP_064705441.1">
    <property type="nucleotide sequence ID" value="XM_064847088.1"/>
</dbReference>
<organism evidence="2 3">
    <name type="scientific">Exophiala bonariae</name>
    <dbReference type="NCBI Taxonomy" id="1690606"/>
    <lineage>
        <taxon>Eukaryota</taxon>
        <taxon>Fungi</taxon>
        <taxon>Dikarya</taxon>
        <taxon>Ascomycota</taxon>
        <taxon>Pezizomycotina</taxon>
        <taxon>Eurotiomycetes</taxon>
        <taxon>Chaetothyriomycetidae</taxon>
        <taxon>Chaetothyriales</taxon>
        <taxon>Herpotrichiellaceae</taxon>
        <taxon>Exophiala</taxon>
    </lineage>
</organism>
<evidence type="ECO:0000313" key="3">
    <source>
        <dbReference type="Proteomes" id="UP001358417"/>
    </source>
</evidence>
<dbReference type="AlphaFoldDB" id="A0AAV9NAV3"/>
<keyword evidence="3" id="KW-1185">Reference proteome</keyword>
<dbReference type="GeneID" id="89971687"/>
<comment type="caution">
    <text evidence="2">The sequence shown here is derived from an EMBL/GenBank/DDBJ whole genome shotgun (WGS) entry which is preliminary data.</text>
</comment>
<feature type="compositionally biased region" description="Basic and acidic residues" evidence="1">
    <location>
        <begin position="189"/>
        <end position="200"/>
    </location>
</feature>
<evidence type="ECO:0000313" key="2">
    <source>
        <dbReference type="EMBL" id="KAK5050941.1"/>
    </source>
</evidence>
<sequence>MLQSTRASEKSLALAQWAATKDFWEHCSSQNETSARLLTSDCTKALATPLPPPPLQKRGFEFLKYSSLDGGISPGALRGVSTATAVFGLLIVCAGLAARSGFHMSRERSWQWLWTSRTQHHLSTSSSSAFNETITHVPITIPRRGIYSSAVTLRHLVTTQLRNRVKFHHVLWKTPQEEDAWETTGHSMGDGDGHGPHGSDLDNQSIIPDPDSDESDAETANLPVSPVTSVNLGIHGSKQSQDDSSIRQQDEDLASLGSQWSD</sequence>